<dbReference type="FunFam" id="3.30.70.580:FF:000001">
    <property type="entry name" value="tRNA pseudouridine synthase A"/>
    <property type="match status" value="1"/>
</dbReference>
<feature type="binding site" evidence="4 6">
    <location>
        <position position="111"/>
    </location>
    <ligand>
        <name>substrate</name>
    </ligand>
</feature>
<dbReference type="Pfam" id="PF01416">
    <property type="entry name" value="PseudoU_synth_1"/>
    <property type="match status" value="2"/>
</dbReference>
<protein>
    <recommendedName>
        <fullName evidence="4">tRNA pseudouridine synthase A</fullName>
        <ecNumber evidence="4">5.4.99.12</ecNumber>
    </recommendedName>
    <alternativeName>
        <fullName evidence="4">tRNA pseudouridine(38-40) synthase</fullName>
    </alternativeName>
    <alternativeName>
        <fullName evidence="4">tRNA pseudouridylate synthase I</fullName>
    </alternativeName>
    <alternativeName>
        <fullName evidence="4">tRNA-uridine isomerase I</fullName>
    </alternativeName>
</protein>
<dbReference type="EC" id="5.4.99.12" evidence="4"/>
<dbReference type="HAMAP" id="MF_00171">
    <property type="entry name" value="TruA"/>
    <property type="match status" value="1"/>
</dbReference>
<dbReference type="SUPFAM" id="SSF55120">
    <property type="entry name" value="Pseudouridine synthase"/>
    <property type="match status" value="1"/>
</dbReference>
<dbReference type="Gene3D" id="3.30.70.660">
    <property type="entry name" value="Pseudouridine synthase I, catalytic domain, C-terminal subdomain"/>
    <property type="match status" value="1"/>
</dbReference>
<dbReference type="AlphaFoldDB" id="A0A5J6MSN5"/>
<accession>A0A5J6MSN5</accession>
<dbReference type="PIRSF" id="PIRSF001430">
    <property type="entry name" value="tRNA_psdUrid_synth"/>
    <property type="match status" value="1"/>
</dbReference>
<evidence type="ECO:0000256" key="3">
    <source>
        <dbReference type="ARBA" id="ARBA00023235"/>
    </source>
</evidence>
<evidence type="ECO:0000259" key="8">
    <source>
        <dbReference type="Pfam" id="PF01416"/>
    </source>
</evidence>
<name>A0A5J6MSN5_9PROT</name>
<dbReference type="Proteomes" id="UP000325797">
    <property type="component" value="Chromosome"/>
</dbReference>
<dbReference type="GO" id="GO:0160147">
    <property type="term" value="F:tRNA pseudouridine(38-40) synthase activity"/>
    <property type="evidence" value="ECO:0007669"/>
    <property type="project" value="UniProtKB-EC"/>
</dbReference>
<gene>
    <name evidence="4 9" type="primary">truA</name>
    <name evidence="9" type="ORF">FRZ61_05050</name>
</gene>
<dbReference type="GO" id="GO:0003723">
    <property type="term" value="F:RNA binding"/>
    <property type="evidence" value="ECO:0007669"/>
    <property type="project" value="InterPro"/>
</dbReference>
<dbReference type="PANTHER" id="PTHR11142">
    <property type="entry name" value="PSEUDOURIDYLATE SYNTHASE"/>
    <property type="match status" value="1"/>
</dbReference>
<sequence>MPRYKLTLEYDGGPFVGWQRQANGLSVQEALEDAIFAFCGERPNAFAAGRTDAGVHALGQVVHVDLLREAEPDTVRNAVNYHLKPHPVAVLRVEIVGEDFHARFSAKWRAYRYRILARRAPLTIDRRHVWLVTVPLDDAAMREGAAHLVGHHDFTSFRSSICQAASPMKTLDLLEIERRGEAIEIRAKARSFLHHQVRNMVGTLKLVGEGKWTPADVARALAARDRSAAGPTAPPDGLYLTEVGY</sequence>
<evidence type="ECO:0000256" key="6">
    <source>
        <dbReference type="PIRSR" id="PIRSR001430-2"/>
    </source>
</evidence>
<dbReference type="InterPro" id="IPR020094">
    <property type="entry name" value="TruA/RsuA/RluB/E/F_N"/>
</dbReference>
<evidence type="ECO:0000256" key="4">
    <source>
        <dbReference type="HAMAP-Rule" id="MF_00171"/>
    </source>
</evidence>
<feature type="active site" description="Nucleophile" evidence="4 5">
    <location>
        <position position="52"/>
    </location>
</feature>
<dbReference type="EMBL" id="CP042582">
    <property type="protein sequence ID" value="QEX20588.1"/>
    <property type="molecule type" value="Genomic_DNA"/>
</dbReference>
<evidence type="ECO:0000313" key="9">
    <source>
        <dbReference type="EMBL" id="QEX20588.1"/>
    </source>
</evidence>
<reference evidence="9 10" key="1">
    <citation type="submission" date="2019-08" db="EMBL/GenBank/DDBJ databases">
        <title>Hyperibacter terrae gen. nov., sp. nov. and Hyperibacter viscosus sp. nov., two new members in the family Rhodospirillaceae isolated from the rhizosphere of Hypericum perforatum.</title>
        <authorList>
            <person name="Noviana Z."/>
        </authorList>
    </citation>
    <scope>NUCLEOTIDE SEQUENCE [LARGE SCALE GENOMIC DNA]</scope>
    <source>
        <strain evidence="9 10">R5959</strain>
    </source>
</reference>
<evidence type="ECO:0000256" key="2">
    <source>
        <dbReference type="ARBA" id="ARBA00022694"/>
    </source>
</evidence>
<dbReference type="InterPro" id="IPR001406">
    <property type="entry name" value="PsdUridine_synth_TruA"/>
</dbReference>
<dbReference type="KEGG" id="hadh:FRZ61_05050"/>
<evidence type="ECO:0000256" key="1">
    <source>
        <dbReference type="ARBA" id="ARBA00009375"/>
    </source>
</evidence>
<dbReference type="InterPro" id="IPR020097">
    <property type="entry name" value="PsdUridine_synth_TruA_a/b_dom"/>
</dbReference>
<organism evidence="9 10">
    <name type="scientific">Hypericibacter adhaerens</name>
    <dbReference type="NCBI Taxonomy" id="2602016"/>
    <lineage>
        <taxon>Bacteria</taxon>
        <taxon>Pseudomonadati</taxon>
        <taxon>Pseudomonadota</taxon>
        <taxon>Alphaproteobacteria</taxon>
        <taxon>Rhodospirillales</taxon>
        <taxon>Dongiaceae</taxon>
        <taxon>Hypericibacter</taxon>
    </lineage>
</organism>
<dbReference type="NCBIfam" id="TIGR00071">
    <property type="entry name" value="hisT_truA"/>
    <property type="match status" value="1"/>
</dbReference>
<dbReference type="OrthoDB" id="9811823at2"/>
<evidence type="ECO:0000256" key="5">
    <source>
        <dbReference type="PIRSR" id="PIRSR001430-1"/>
    </source>
</evidence>
<dbReference type="PANTHER" id="PTHR11142:SF0">
    <property type="entry name" value="TRNA PSEUDOURIDINE SYNTHASE-LIKE 1"/>
    <property type="match status" value="1"/>
</dbReference>
<keyword evidence="3 4" id="KW-0413">Isomerase</keyword>
<comment type="function">
    <text evidence="4">Formation of pseudouridine at positions 38, 39 and 40 in the anticodon stem and loop of transfer RNAs.</text>
</comment>
<dbReference type="Gene3D" id="3.30.70.580">
    <property type="entry name" value="Pseudouridine synthase I, catalytic domain, N-terminal subdomain"/>
    <property type="match status" value="1"/>
</dbReference>
<comment type="similarity">
    <text evidence="1 4 7">Belongs to the tRNA pseudouridine synthase TruA family.</text>
</comment>
<comment type="caution">
    <text evidence="4">Lacks conserved residue(s) required for the propagation of feature annotation.</text>
</comment>
<feature type="domain" description="Pseudouridine synthase I TruA alpha/beta" evidence="8">
    <location>
        <begin position="145"/>
        <end position="245"/>
    </location>
</feature>
<dbReference type="RefSeq" id="WP_151114823.1">
    <property type="nucleotide sequence ID" value="NZ_CP042582.1"/>
</dbReference>
<keyword evidence="10" id="KW-1185">Reference proteome</keyword>
<dbReference type="InterPro" id="IPR020103">
    <property type="entry name" value="PsdUridine_synth_cat_dom_sf"/>
</dbReference>
<feature type="domain" description="Pseudouridine synthase I TruA alpha/beta" evidence="8">
    <location>
        <begin position="9"/>
        <end position="104"/>
    </location>
</feature>
<keyword evidence="2 4" id="KW-0819">tRNA processing</keyword>
<dbReference type="GO" id="GO:0031119">
    <property type="term" value="P:tRNA pseudouridine synthesis"/>
    <property type="evidence" value="ECO:0007669"/>
    <property type="project" value="UniProtKB-UniRule"/>
</dbReference>
<dbReference type="InterPro" id="IPR020095">
    <property type="entry name" value="PsdUridine_synth_TruA_C"/>
</dbReference>
<dbReference type="CDD" id="cd02570">
    <property type="entry name" value="PseudoU_synth_EcTruA"/>
    <property type="match status" value="1"/>
</dbReference>
<evidence type="ECO:0000256" key="7">
    <source>
        <dbReference type="RuleBase" id="RU003792"/>
    </source>
</evidence>
<proteinExistence type="inferred from homology"/>
<evidence type="ECO:0000313" key="10">
    <source>
        <dbReference type="Proteomes" id="UP000325797"/>
    </source>
</evidence>
<comment type="catalytic activity">
    <reaction evidence="4 7">
        <text>uridine(38/39/40) in tRNA = pseudouridine(38/39/40) in tRNA</text>
        <dbReference type="Rhea" id="RHEA:22376"/>
        <dbReference type="Rhea" id="RHEA-COMP:10085"/>
        <dbReference type="Rhea" id="RHEA-COMP:10087"/>
        <dbReference type="ChEBI" id="CHEBI:65314"/>
        <dbReference type="ChEBI" id="CHEBI:65315"/>
        <dbReference type="EC" id="5.4.99.12"/>
    </reaction>
</comment>
<comment type="subunit">
    <text evidence="4">Homodimer.</text>
</comment>